<dbReference type="PANTHER" id="PTHR30547">
    <property type="entry name" value="UNCHARACTERIZED PROTEIN YHCG-RELATED"/>
    <property type="match status" value="1"/>
</dbReference>
<dbReference type="Proteomes" id="UP000565078">
    <property type="component" value="Unassembled WGS sequence"/>
</dbReference>
<sequence length="229" mass="26206">MSGRELAYYPSVVVEIKKIVLAARHSSYAAVNSAMLGAYFGIREKIVAQEQKGKKRAGYGKGLLEAVSKELSKEFGKGFDSSNLRRMRRFYLTYKKRETVSPKLAWSHYCELIKIEDETKRGYFEKYAISEGLSVRDLKRQIYSLHYERLLMSRDKNALVEYERKGNVPGLPEELIKDPYVLEFLGLEEKSAYAEKELEARVLDKLQKFIFEPSSAAIGFGNAVNMMGD</sequence>
<gene>
    <name evidence="2" type="ORF">HA254_05345</name>
</gene>
<dbReference type="InterPro" id="IPR041527">
    <property type="entry name" value="YhcG_N"/>
</dbReference>
<name>A0A7J4IX58_9ARCH</name>
<dbReference type="PANTHER" id="PTHR30547:SF5">
    <property type="entry name" value="NUCLEASE YHCG-RELATED"/>
    <property type="match status" value="1"/>
</dbReference>
<feature type="domain" description="YhcG N-terminal" evidence="1">
    <location>
        <begin position="15"/>
        <end position="149"/>
    </location>
</feature>
<dbReference type="EMBL" id="DUGC01000083">
    <property type="protein sequence ID" value="HIH10062.1"/>
    <property type="molecule type" value="Genomic_DNA"/>
</dbReference>
<evidence type="ECO:0000313" key="3">
    <source>
        <dbReference type="Proteomes" id="UP000565078"/>
    </source>
</evidence>
<evidence type="ECO:0000259" key="1">
    <source>
        <dbReference type="Pfam" id="PF17761"/>
    </source>
</evidence>
<accession>A0A7J4IX58</accession>
<protein>
    <submittedName>
        <fullName evidence="2">DUF1016 domain-containing protein</fullName>
    </submittedName>
</protein>
<organism evidence="2 3">
    <name type="scientific">Candidatus Iainarchaeum sp</name>
    <dbReference type="NCBI Taxonomy" id="3101447"/>
    <lineage>
        <taxon>Archaea</taxon>
        <taxon>Candidatus Iainarchaeota</taxon>
        <taxon>Candidatus Iainarchaeia</taxon>
        <taxon>Candidatus Iainarchaeales</taxon>
        <taxon>Candidatus Iainarchaeaceae</taxon>
        <taxon>Candidatus Iainarchaeum</taxon>
    </lineage>
</organism>
<evidence type="ECO:0000313" key="2">
    <source>
        <dbReference type="EMBL" id="HIH10062.1"/>
    </source>
</evidence>
<comment type="caution">
    <text evidence="2">The sequence shown here is derived from an EMBL/GenBank/DDBJ whole genome shotgun (WGS) entry which is preliminary data.</text>
</comment>
<reference evidence="3" key="1">
    <citation type="journal article" date="2020" name="bioRxiv">
        <title>A rank-normalized archaeal taxonomy based on genome phylogeny resolves widespread incomplete and uneven classifications.</title>
        <authorList>
            <person name="Rinke C."/>
            <person name="Chuvochina M."/>
            <person name="Mussig A.J."/>
            <person name="Chaumeil P.-A."/>
            <person name="Waite D.W."/>
            <person name="Whitman W.B."/>
            <person name="Parks D.H."/>
            <person name="Hugenholtz P."/>
        </authorList>
    </citation>
    <scope>NUCLEOTIDE SEQUENCE [LARGE SCALE GENOMIC DNA]</scope>
</reference>
<proteinExistence type="predicted"/>
<dbReference type="AlphaFoldDB" id="A0A7J4IX58"/>
<dbReference type="InterPro" id="IPR053148">
    <property type="entry name" value="PD-DEXK-like_domain"/>
</dbReference>
<dbReference type="Pfam" id="PF17761">
    <property type="entry name" value="DUF1016_N"/>
    <property type="match status" value="1"/>
</dbReference>